<dbReference type="AlphaFoldDB" id="A0A7C4TH81"/>
<feature type="domain" description="FlgD/Vpr Ig-like" evidence="1">
    <location>
        <begin position="40"/>
        <end position="89"/>
    </location>
</feature>
<dbReference type="EMBL" id="DTGZ01000124">
    <property type="protein sequence ID" value="HGV97945.1"/>
    <property type="molecule type" value="Genomic_DNA"/>
</dbReference>
<sequence length="113" mass="13090">MRSEIRDSAFLRTILVPPFGVHNFRNPFKERTQFIFSLPKSGRVSLQVFTRAGELVRKLITNRHYDFGIHYYPWDGKNDAGQQLAPGVYIYVFDFIGDDGEHLTSKKKAVIIK</sequence>
<evidence type="ECO:0000259" key="1">
    <source>
        <dbReference type="Pfam" id="PF13860"/>
    </source>
</evidence>
<dbReference type="InterPro" id="IPR025965">
    <property type="entry name" value="FlgD/Vpr_Ig-like"/>
</dbReference>
<dbReference type="Gene3D" id="2.60.40.4070">
    <property type="match status" value="1"/>
</dbReference>
<name>A0A7C4TH81_UNCW3</name>
<reference evidence="2" key="1">
    <citation type="journal article" date="2020" name="mSystems">
        <title>Genome- and Community-Level Interaction Insights into Carbon Utilization and Element Cycling Functions of Hydrothermarchaeota in Hydrothermal Sediment.</title>
        <authorList>
            <person name="Zhou Z."/>
            <person name="Liu Y."/>
            <person name="Xu W."/>
            <person name="Pan J."/>
            <person name="Luo Z.H."/>
            <person name="Li M."/>
        </authorList>
    </citation>
    <scope>NUCLEOTIDE SEQUENCE [LARGE SCALE GENOMIC DNA]</scope>
    <source>
        <strain evidence="2">SpSt-774</strain>
    </source>
</reference>
<organism evidence="2">
    <name type="scientific">candidate division WOR-3 bacterium</name>
    <dbReference type="NCBI Taxonomy" id="2052148"/>
    <lineage>
        <taxon>Bacteria</taxon>
        <taxon>Bacteria division WOR-3</taxon>
    </lineage>
</organism>
<protein>
    <recommendedName>
        <fullName evidence="1">FlgD/Vpr Ig-like domain-containing protein</fullName>
    </recommendedName>
</protein>
<gene>
    <name evidence="2" type="ORF">ENV60_06585</name>
</gene>
<proteinExistence type="predicted"/>
<evidence type="ECO:0000313" key="2">
    <source>
        <dbReference type="EMBL" id="HGV97945.1"/>
    </source>
</evidence>
<accession>A0A7C4TH81</accession>
<comment type="caution">
    <text evidence="2">The sequence shown here is derived from an EMBL/GenBank/DDBJ whole genome shotgun (WGS) entry which is preliminary data.</text>
</comment>
<dbReference type="Pfam" id="PF13860">
    <property type="entry name" value="FlgD_ig"/>
    <property type="match status" value="1"/>
</dbReference>